<keyword evidence="7" id="KW-1185">Reference proteome</keyword>
<dbReference type="GO" id="GO:0022857">
    <property type="term" value="F:transmembrane transporter activity"/>
    <property type="evidence" value="ECO:0007669"/>
    <property type="project" value="InterPro"/>
</dbReference>
<keyword evidence="4 5" id="KW-0472">Membrane</keyword>
<name>C6BX39_MARSD</name>
<gene>
    <name evidence="6" type="ordered locus">Desal_0452</name>
</gene>
<dbReference type="AlphaFoldDB" id="C6BX39"/>
<evidence type="ECO:0000313" key="7">
    <source>
        <dbReference type="Proteomes" id="UP000002601"/>
    </source>
</evidence>
<reference evidence="6 7" key="1">
    <citation type="submission" date="2009-06" db="EMBL/GenBank/DDBJ databases">
        <title>Complete sequence of Desulfovibrio salexigens DSM 2638.</title>
        <authorList>
            <consortium name="US DOE Joint Genome Institute"/>
            <person name="Lucas S."/>
            <person name="Copeland A."/>
            <person name="Lapidus A."/>
            <person name="Glavina del Rio T."/>
            <person name="Tice H."/>
            <person name="Bruce D."/>
            <person name="Goodwin L."/>
            <person name="Pitluck S."/>
            <person name="Munk A.C."/>
            <person name="Brettin T."/>
            <person name="Detter J.C."/>
            <person name="Han C."/>
            <person name="Tapia R."/>
            <person name="Larimer F."/>
            <person name="Land M."/>
            <person name="Hauser L."/>
            <person name="Kyrpides N."/>
            <person name="Anderson I."/>
            <person name="Wall J.D."/>
            <person name="Arkin A.P."/>
            <person name="Dehal P."/>
            <person name="Chivian D."/>
            <person name="Giles B."/>
            <person name="Hazen T.C."/>
        </authorList>
    </citation>
    <scope>NUCLEOTIDE SEQUENCE [LARGE SCALE GENOMIC DNA]</scope>
    <source>
        <strain evidence="7">ATCC 14822 / DSM 2638 / NCIMB 8403 / VKM B-1763</strain>
    </source>
</reference>
<feature type="transmembrane region" description="Helical" evidence="5">
    <location>
        <begin position="226"/>
        <end position="244"/>
    </location>
</feature>
<feature type="transmembrane region" description="Helical" evidence="5">
    <location>
        <begin position="264"/>
        <end position="284"/>
    </location>
</feature>
<feature type="transmembrane region" description="Helical" evidence="5">
    <location>
        <begin position="352"/>
        <end position="374"/>
    </location>
</feature>
<organism evidence="6 7">
    <name type="scientific">Maridesulfovibrio salexigens (strain ATCC 14822 / DSM 2638 / NCIMB 8403 / VKM B-1763)</name>
    <name type="common">Desulfovibrio salexigens</name>
    <dbReference type="NCBI Taxonomy" id="526222"/>
    <lineage>
        <taxon>Bacteria</taxon>
        <taxon>Pseudomonadati</taxon>
        <taxon>Thermodesulfobacteriota</taxon>
        <taxon>Desulfovibrionia</taxon>
        <taxon>Desulfovibrionales</taxon>
        <taxon>Desulfovibrionaceae</taxon>
        <taxon>Maridesulfovibrio</taxon>
    </lineage>
</organism>
<proteinExistence type="predicted"/>
<feature type="transmembrane region" description="Helical" evidence="5">
    <location>
        <begin position="153"/>
        <end position="170"/>
    </location>
</feature>
<evidence type="ECO:0000256" key="1">
    <source>
        <dbReference type="ARBA" id="ARBA00004141"/>
    </source>
</evidence>
<dbReference type="CDD" id="cd17485">
    <property type="entry name" value="MFS_MFSD3"/>
    <property type="match status" value="1"/>
</dbReference>
<evidence type="ECO:0000256" key="5">
    <source>
        <dbReference type="SAM" id="Phobius"/>
    </source>
</evidence>
<dbReference type="STRING" id="526222.Desal_0452"/>
<dbReference type="EMBL" id="CP001649">
    <property type="protein sequence ID" value="ACS78519.1"/>
    <property type="molecule type" value="Genomic_DNA"/>
</dbReference>
<feature type="transmembrane region" description="Helical" evidence="5">
    <location>
        <begin position="112"/>
        <end position="132"/>
    </location>
</feature>
<feature type="transmembrane region" description="Helical" evidence="5">
    <location>
        <begin position="318"/>
        <end position="340"/>
    </location>
</feature>
<dbReference type="Proteomes" id="UP000002601">
    <property type="component" value="Chromosome"/>
</dbReference>
<dbReference type="InterPro" id="IPR004752">
    <property type="entry name" value="AmpG_permease/AT-1"/>
</dbReference>
<evidence type="ECO:0000256" key="2">
    <source>
        <dbReference type="ARBA" id="ARBA00022692"/>
    </source>
</evidence>
<keyword evidence="3 5" id="KW-1133">Transmembrane helix</keyword>
<evidence type="ECO:0000256" key="4">
    <source>
        <dbReference type="ARBA" id="ARBA00023136"/>
    </source>
</evidence>
<feature type="transmembrane region" description="Helical" evidence="5">
    <location>
        <begin position="291"/>
        <end position="312"/>
    </location>
</feature>
<feature type="transmembrane region" description="Helical" evidence="5">
    <location>
        <begin position="386"/>
        <end position="405"/>
    </location>
</feature>
<feature type="transmembrane region" description="Helical" evidence="5">
    <location>
        <begin position="87"/>
        <end position="106"/>
    </location>
</feature>
<dbReference type="Pfam" id="PF07690">
    <property type="entry name" value="MFS_1"/>
    <property type="match status" value="1"/>
</dbReference>
<protein>
    <submittedName>
        <fullName evidence="6">Major facilitator superfamily MFS_1</fullName>
    </submittedName>
</protein>
<dbReference type="SUPFAM" id="SSF103473">
    <property type="entry name" value="MFS general substrate transporter"/>
    <property type="match status" value="1"/>
</dbReference>
<dbReference type="PANTHER" id="PTHR12778">
    <property type="entry name" value="SOLUTE CARRIER FAMILY 33 ACETYL-COA TRANSPORTER -RELATED"/>
    <property type="match status" value="1"/>
</dbReference>
<evidence type="ECO:0000256" key="3">
    <source>
        <dbReference type="ARBA" id="ARBA00022989"/>
    </source>
</evidence>
<dbReference type="PANTHER" id="PTHR12778:SF9">
    <property type="entry name" value="ACETYL-COENZYME A TRANSPORTER 1"/>
    <property type="match status" value="1"/>
</dbReference>
<comment type="subcellular location">
    <subcellularLocation>
        <location evidence="1">Membrane</location>
        <topology evidence="1">Multi-pass membrane protein</topology>
    </subcellularLocation>
</comment>
<dbReference type="InterPro" id="IPR036259">
    <property type="entry name" value="MFS_trans_sf"/>
</dbReference>
<feature type="transmembrane region" description="Helical" evidence="5">
    <location>
        <begin position="176"/>
        <end position="196"/>
    </location>
</feature>
<dbReference type="Gene3D" id="1.20.1250.20">
    <property type="entry name" value="MFS general substrate transporter like domains"/>
    <property type="match status" value="1"/>
</dbReference>
<accession>C6BX39</accession>
<feature type="transmembrane region" description="Helical" evidence="5">
    <location>
        <begin position="55"/>
        <end position="75"/>
    </location>
</feature>
<dbReference type="InterPro" id="IPR011701">
    <property type="entry name" value="MFS"/>
</dbReference>
<dbReference type="HOGENOM" id="CLU_029352_4_2_7"/>
<dbReference type="GO" id="GO:0016020">
    <property type="term" value="C:membrane"/>
    <property type="evidence" value="ECO:0007669"/>
    <property type="project" value="UniProtKB-SubCell"/>
</dbReference>
<dbReference type="eggNOG" id="COG2814">
    <property type="taxonomic scope" value="Bacteria"/>
</dbReference>
<dbReference type="RefSeq" id="WP_015850338.1">
    <property type="nucleotide sequence ID" value="NC_012881.1"/>
</dbReference>
<keyword evidence="2 5" id="KW-0812">Transmembrane</keyword>
<sequence>MSVSNNEMIKKPSIQFKLFLLACMYLCQAIPLGYVFGCLPVILREQGVNLKAVGAVFALHLPWALKFLCASWVDSKYIPALGRRKSWIFPMQWIGAALLVGISYFSPDQNFSLMYLLLFLLSCVMATNDIAVDGYATDILEESERPWGNSIQSAARFAGLMLGGGVMLFMNSNFGWQTLCMFLSAVVFSFSLPVLFHREIDPLIHSVADGECSREGVWAFIKRPEVLRVLPVLIAPTAFAFTSVQMRTPLLVDMGFDSRSVGTILMHYAYPAGLAGTFLSGWFLHRVGGRAFLRGFCSTVILLAACTVFMARSGPIPYWQAALLLSVDNILIGAVMVWSFTLMMKVSAGSNAGTGFAVLSSLFIIVPMAAAPIFGHIGDLLGMEGLYILLGLLCFAGFMVAEISGRHERSPGAARMVGSSG</sequence>
<feature type="transmembrane region" description="Helical" evidence="5">
    <location>
        <begin position="18"/>
        <end position="43"/>
    </location>
</feature>
<dbReference type="OrthoDB" id="9787815at2"/>
<evidence type="ECO:0000313" key="6">
    <source>
        <dbReference type="EMBL" id="ACS78519.1"/>
    </source>
</evidence>
<dbReference type="KEGG" id="dsa:Desal_0452"/>